<evidence type="ECO:0000313" key="2">
    <source>
        <dbReference type="EMBL" id="CCC51513.1"/>
    </source>
</evidence>
<reference evidence="2" key="1">
    <citation type="journal article" date="2012" name="Proc. Natl. Acad. Sci. U.S.A.">
        <title>Antigenic diversity is generated by distinct evolutionary mechanisms in African trypanosome species.</title>
        <authorList>
            <person name="Jackson A.P."/>
            <person name="Berry A."/>
            <person name="Aslett M."/>
            <person name="Allison H.C."/>
            <person name="Burton P."/>
            <person name="Vavrova-Anderson J."/>
            <person name="Brown R."/>
            <person name="Browne H."/>
            <person name="Corton N."/>
            <person name="Hauser H."/>
            <person name="Gamble J."/>
            <person name="Gilderthorp R."/>
            <person name="Marcello L."/>
            <person name="McQuillan J."/>
            <person name="Otto T.D."/>
            <person name="Quail M.A."/>
            <person name="Sanders M.J."/>
            <person name="van Tonder A."/>
            <person name="Ginger M.L."/>
            <person name="Field M.C."/>
            <person name="Barry J.D."/>
            <person name="Hertz-Fowler C."/>
            <person name="Berriman M."/>
        </authorList>
    </citation>
    <scope>NUCLEOTIDE SEQUENCE</scope>
    <source>
        <strain evidence="2">Y486</strain>
    </source>
</reference>
<keyword evidence="1" id="KW-0175">Coiled coil</keyword>
<dbReference type="EMBL" id="HE573026">
    <property type="protein sequence ID" value="CCC51513.1"/>
    <property type="molecule type" value="Genomic_DNA"/>
</dbReference>
<dbReference type="VEuPathDB" id="TriTrypDB:TvY486_1005640"/>
<sequence length="322" mass="36625">MGIYFMGPPRRNGGIHTMRPIIAVTRDAECCWCSGTEPEITTADQFTQRFVAAPTSRGCSTNSVTSMQSATCLSPTPFLCHGDHRTDEGGPFSDGAESTQHRFLSFCRASSRRVSHISVDSVTMRIDYIHDSVSSATTPPARNDLRSLYEKHHLSVTTKPSSTPRTSPTVSRGSVLQFSGYEKLYWKEVDARREVLSNEERQWKRLRGEEVTDYLITQHNIRHSRVFRQVRFSSVNKVLKLEQQRLREEMEARAQTHENDHQKFMKSLSAYHLPRLSFPSVGATGRQFRPTTVDCHVAHNIAVEKRIFDKSGCREIYFPGIV</sequence>
<evidence type="ECO:0000256" key="1">
    <source>
        <dbReference type="SAM" id="Coils"/>
    </source>
</evidence>
<proteinExistence type="predicted"/>
<dbReference type="AlphaFoldDB" id="G0U6K9"/>
<feature type="coiled-coil region" evidence="1">
    <location>
        <begin position="240"/>
        <end position="267"/>
    </location>
</feature>
<organism evidence="2">
    <name type="scientific">Trypanosoma vivax (strain Y486)</name>
    <dbReference type="NCBI Taxonomy" id="1055687"/>
    <lineage>
        <taxon>Eukaryota</taxon>
        <taxon>Discoba</taxon>
        <taxon>Euglenozoa</taxon>
        <taxon>Kinetoplastea</taxon>
        <taxon>Metakinetoplastina</taxon>
        <taxon>Trypanosomatida</taxon>
        <taxon>Trypanosomatidae</taxon>
        <taxon>Trypanosoma</taxon>
        <taxon>Duttonella</taxon>
    </lineage>
</organism>
<protein>
    <submittedName>
        <fullName evidence="2">Uncharacterized protein</fullName>
    </submittedName>
</protein>
<gene>
    <name evidence="2" type="ORF">TVY486_1005640</name>
</gene>
<accession>G0U6K9</accession>
<name>G0U6K9_TRYVY</name>